<evidence type="ECO:0000313" key="2">
    <source>
        <dbReference type="EMBL" id="BAC57383.1"/>
    </source>
</evidence>
<dbReference type="AlphaFoldDB" id="Q84YQ9"/>
<dbReference type="EMBL" id="AP005641">
    <property type="protein sequence ID" value="BAC57383.1"/>
    <property type="molecule type" value="Genomic_DNA"/>
</dbReference>
<reference evidence="3" key="2">
    <citation type="journal article" date="2008" name="Nucleic Acids Res.">
        <title>The rice annotation project database (RAP-DB): 2008 update.</title>
        <authorList>
            <consortium name="The rice annotation project (RAP)"/>
        </authorList>
    </citation>
    <scope>GENOME REANNOTATION</scope>
    <source>
        <strain evidence="3">cv. Nipponbare</strain>
    </source>
</reference>
<feature type="compositionally biased region" description="Basic and acidic residues" evidence="1">
    <location>
        <begin position="90"/>
        <end position="106"/>
    </location>
</feature>
<name>Q84YQ9_ORYSJ</name>
<feature type="region of interest" description="Disordered" evidence="1">
    <location>
        <begin position="79"/>
        <end position="106"/>
    </location>
</feature>
<gene>
    <name evidence="2" type="primary">OSJNBa0027N13.136</name>
</gene>
<feature type="region of interest" description="Disordered" evidence="1">
    <location>
        <begin position="1"/>
        <end position="38"/>
    </location>
</feature>
<sequence length="106" mass="12011">MGEGRRRWTVRGRNAGCREGEGKRRRGRKGEGDIMGVGVDGKADEELRRMVEGGSEAVGLRKRRGYGGGEWARWRRRQRRQRQWGGGGDGFREEMGKQEAAHAENL</sequence>
<accession>Q84YQ9</accession>
<dbReference type="Proteomes" id="UP000000763">
    <property type="component" value="Chromosome 7"/>
</dbReference>
<proteinExistence type="predicted"/>
<evidence type="ECO:0000313" key="3">
    <source>
        <dbReference type="Proteomes" id="UP000000763"/>
    </source>
</evidence>
<protein>
    <submittedName>
        <fullName evidence="2">Uncharacterized protein</fullName>
    </submittedName>
</protein>
<evidence type="ECO:0000256" key="1">
    <source>
        <dbReference type="SAM" id="MobiDB-lite"/>
    </source>
</evidence>
<organism evidence="2 3">
    <name type="scientific">Oryza sativa subsp. japonica</name>
    <name type="common">Rice</name>
    <dbReference type="NCBI Taxonomy" id="39947"/>
    <lineage>
        <taxon>Eukaryota</taxon>
        <taxon>Viridiplantae</taxon>
        <taxon>Streptophyta</taxon>
        <taxon>Embryophyta</taxon>
        <taxon>Tracheophyta</taxon>
        <taxon>Spermatophyta</taxon>
        <taxon>Magnoliopsida</taxon>
        <taxon>Liliopsida</taxon>
        <taxon>Poales</taxon>
        <taxon>Poaceae</taxon>
        <taxon>BOP clade</taxon>
        <taxon>Oryzoideae</taxon>
        <taxon>Oryzeae</taxon>
        <taxon>Oryzinae</taxon>
        <taxon>Oryza</taxon>
        <taxon>Oryza sativa</taxon>
    </lineage>
</organism>
<reference evidence="3" key="1">
    <citation type="journal article" date="2005" name="Nature">
        <title>The map-based sequence of the rice genome.</title>
        <authorList>
            <consortium name="International rice genome sequencing project (IRGSP)"/>
            <person name="Matsumoto T."/>
            <person name="Wu J."/>
            <person name="Kanamori H."/>
            <person name="Katayose Y."/>
            <person name="Fujisawa M."/>
            <person name="Namiki N."/>
            <person name="Mizuno H."/>
            <person name="Yamamoto K."/>
            <person name="Antonio B.A."/>
            <person name="Baba T."/>
            <person name="Sakata K."/>
            <person name="Nagamura Y."/>
            <person name="Aoki H."/>
            <person name="Arikawa K."/>
            <person name="Arita K."/>
            <person name="Bito T."/>
            <person name="Chiden Y."/>
            <person name="Fujitsuka N."/>
            <person name="Fukunaka R."/>
            <person name="Hamada M."/>
            <person name="Harada C."/>
            <person name="Hayashi A."/>
            <person name="Hijishita S."/>
            <person name="Honda M."/>
            <person name="Hosokawa S."/>
            <person name="Ichikawa Y."/>
            <person name="Idonuma A."/>
            <person name="Iijima M."/>
            <person name="Ikeda M."/>
            <person name="Ikeno M."/>
            <person name="Ito K."/>
            <person name="Ito S."/>
            <person name="Ito T."/>
            <person name="Ito Y."/>
            <person name="Ito Y."/>
            <person name="Iwabuchi A."/>
            <person name="Kamiya K."/>
            <person name="Karasawa W."/>
            <person name="Kurita K."/>
            <person name="Katagiri S."/>
            <person name="Kikuta A."/>
            <person name="Kobayashi H."/>
            <person name="Kobayashi N."/>
            <person name="Machita K."/>
            <person name="Maehara T."/>
            <person name="Masukawa M."/>
            <person name="Mizubayashi T."/>
            <person name="Mukai Y."/>
            <person name="Nagasaki H."/>
            <person name="Nagata Y."/>
            <person name="Naito S."/>
            <person name="Nakashima M."/>
            <person name="Nakama Y."/>
            <person name="Nakamichi Y."/>
            <person name="Nakamura M."/>
            <person name="Meguro A."/>
            <person name="Negishi M."/>
            <person name="Ohta I."/>
            <person name="Ohta T."/>
            <person name="Okamoto M."/>
            <person name="Ono N."/>
            <person name="Saji S."/>
            <person name="Sakaguchi M."/>
            <person name="Sakai K."/>
            <person name="Shibata M."/>
            <person name="Shimokawa T."/>
            <person name="Song J."/>
            <person name="Takazaki Y."/>
            <person name="Terasawa K."/>
            <person name="Tsugane M."/>
            <person name="Tsuji K."/>
            <person name="Ueda S."/>
            <person name="Waki K."/>
            <person name="Yamagata H."/>
            <person name="Yamamoto M."/>
            <person name="Yamamoto S."/>
            <person name="Yamane H."/>
            <person name="Yoshiki S."/>
            <person name="Yoshihara R."/>
            <person name="Yukawa K."/>
            <person name="Zhong H."/>
            <person name="Yano M."/>
            <person name="Yuan Q."/>
            <person name="Ouyang S."/>
            <person name="Liu J."/>
            <person name="Jones K.M."/>
            <person name="Gansberger K."/>
            <person name="Moffat K."/>
            <person name="Hill J."/>
            <person name="Bera J."/>
            <person name="Fadrosh D."/>
            <person name="Jin S."/>
            <person name="Johri S."/>
            <person name="Kim M."/>
            <person name="Overton L."/>
            <person name="Reardon M."/>
            <person name="Tsitrin T."/>
            <person name="Vuong H."/>
            <person name="Weaver B."/>
            <person name="Ciecko A."/>
            <person name="Tallon L."/>
            <person name="Jackson J."/>
            <person name="Pai G."/>
            <person name="Aken S.V."/>
            <person name="Utterback T."/>
            <person name="Reidmuller S."/>
            <person name="Feldblyum T."/>
            <person name="Hsiao J."/>
            <person name="Zismann V."/>
            <person name="Iobst S."/>
            <person name="de Vazeille A.R."/>
            <person name="Buell C.R."/>
            <person name="Ying K."/>
            <person name="Li Y."/>
            <person name="Lu T."/>
            <person name="Huang Y."/>
            <person name="Zhao Q."/>
            <person name="Feng Q."/>
            <person name="Zhang L."/>
            <person name="Zhu J."/>
            <person name="Weng Q."/>
            <person name="Mu J."/>
            <person name="Lu Y."/>
            <person name="Fan D."/>
            <person name="Liu Y."/>
            <person name="Guan J."/>
            <person name="Zhang Y."/>
            <person name="Yu S."/>
            <person name="Liu X."/>
            <person name="Zhang Y."/>
            <person name="Hong G."/>
            <person name="Han B."/>
            <person name="Choisne N."/>
            <person name="Demange N."/>
            <person name="Orjeda G."/>
            <person name="Samain S."/>
            <person name="Cattolico L."/>
            <person name="Pelletier E."/>
            <person name="Couloux A."/>
            <person name="Segurens B."/>
            <person name="Wincker P."/>
            <person name="D'Hont A."/>
            <person name="Scarpelli C."/>
            <person name="Weissenbach J."/>
            <person name="Salanoubat M."/>
            <person name="Quetier F."/>
            <person name="Yu Y."/>
            <person name="Kim H.R."/>
            <person name="Rambo T."/>
            <person name="Currie J."/>
            <person name="Collura K."/>
            <person name="Luo M."/>
            <person name="Yang T."/>
            <person name="Ammiraju J.S.S."/>
            <person name="Engler F."/>
            <person name="Soderlund C."/>
            <person name="Wing R.A."/>
            <person name="Palmer L.E."/>
            <person name="de la Bastide M."/>
            <person name="Spiegel L."/>
            <person name="Nascimento L."/>
            <person name="Zutavern T."/>
            <person name="O'Shaughnessy A."/>
            <person name="Dike S."/>
            <person name="Dedhia N."/>
            <person name="Preston R."/>
            <person name="Balija V."/>
            <person name="McCombie W.R."/>
            <person name="Chow T."/>
            <person name="Chen H."/>
            <person name="Chung M."/>
            <person name="Chen C."/>
            <person name="Shaw J."/>
            <person name="Wu H."/>
            <person name="Hsiao K."/>
            <person name="Chao Y."/>
            <person name="Chu M."/>
            <person name="Cheng C."/>
            <person name="Hour A."/>
            <person name="Lee P."/>
            <person name="Lin S."/>
            <person name="Lin Y."/>
            <person name="Liou J."/>
            <person name="Liu S."/>
            <person name="Hsing Y."/>
            <person name="Raghuvanshi S."/>
            <person name="Mohanty A."/>
            <person name="Bharti A.K."/>
            <person name="Gaur A."/>
            <person name="Gupta V."/>
            <person name="Kumar D."/>
            <person name="Ravi V."/>
            <person name="Vij S."/>
            <person name="Kapur A."/>
            <person name="Khurana P."/>
            <person name="Khurana P."/>
            <person name="Khurana J.P."/>
            <person name="Tyagi A.K."/>
            <person name="Gaikwad K."/>
            <person name="Singh A."/>
            <person name="Dalal V."/>
            <person name="Srivastava S."/>
            <person name="Dixit A."/>
            <person name="Pal A.K."/>
            <person name="Ghazi I.A."/>
            <person name="Yadav M."/>
            <person name="Pandit A."/>
            <person name="Bhargava A."/>
            <person name="Sureshbabu K."/>
            <person name="Batra K."/>
            <person name="Sharma T.R."/>
            <person name="Mohapatra T."/>
            <person name="Singh N.K."/>
            <person name="Messing J."/>
            <person name="Nelson A.B."/>
            <person name="Fuks G."/>
            <person name="Kavchok S."/>
            <person name="Keizer G."/>
            <person name="Linton E."/>
            <person name="Llaca V."/>
            <person name="Song R."/>
            <person name="Tanyolac B."/>
            <person name="Young S."/>
            <person name="Ho-Il K."/>
            <person name="Hahn J.H."/>
            <person name="Sangsakoo G."/>
            <person name="Vanavichit A."/>
            <person name="de Mattos Luiz.A.T."/>
            <person name="Zimmer P.D."/>
            <person name="Malone G."/>
            <person name="Dellagostin O."/>
            <person name="de Oliveira A.C."/>
            <person name="Bevan M."/>
            <person name="Bancroft I."/>
            <person name="Minx P."/>
            <person name="Cordum H."/>
            <person name="Wilson R."/>
            <person name="Cheng Z."/>
            <person name="Jin W."/>
            <person name="Jiang J."/>
            <person name="Leong S.A."/>
            <person name="Iwama H."/>
            <person name="Gojobori T."/>
            <person name="Itoh T."/>
            <person name="Niimura Y."/>
            <person name="Fujii Y."/>
            <person name="Habara T."/>
            <person name="Sakai H."/>
            <person name="Sato Y."/>
            <person name="Wilson G."/>
            <person name="Kumar K."/>
            <person name="McCouch S."/>
            <person name="Juretic N."/>
            <person name="Hoen D."/>
            <person name="Wright S."/>
            <person name="Bruskiewich R."/>
            <person name="Bureau T."/>
            <person name="Miyao A."/>
            <person name="Hirochika H."/>
            <person name="Nishikawa T."/>
            <person name="Kadowaki K."/>
            <person name="Sugiura M."/>
            <person name="Burr B."/>
            <person name="Sasaki T."/>
        </authorList>
    </citation>
    <scope>NUCLEOTIDE SEQUENCE [LARGE SCALE GENOMIC DNA]</scope>
    <source>
        <strain evidence="3">cv. Nipponbare</strain>
    </source>
</reference>